<gene>
    <name evidence="1" type="ORF">BJ138DRAFT_1164129</name>
</gene>
<dbReference type="Proteomes" id="UP000790377">
    <property type="component" value="Unassembled WGS sequence"/>
</dbReference>
<proteinExistence type="predicted"/>
<evidence type="ECO:0000313" key="2">
    <source>
        <dbReference type="Proteomes" id="UP000790377"/>
    </source>
</evidence>
<accession>A0ACB7ZYH1</accession>
<protein>
    <submittedName>
        <fullName evidence="1">Uncharacterized protein</fullName>
    </submittedName>
</protein>
<sequence>MQEKNPYKTNFPPTPFVQDKCNDWLLSLHSAFMDVPEEENSSGEDLELASIYQHCKSPLIACMVLKGSNASASDIGSPFAFVTTLVNRETQQTYDDARGIELACLEELTADLDTDVCCKPHSPELEFRILWTRMYRARTEVLLLSQAIERANEFESSDGGSSRGGSIRALTPPLELECDDIASESSYGMKSISFSDVAFP</sequence>
<reference evidence="1" key="1">
    <citation type="journal article" date="2021" name="New Phytol.">
        <title>Evolutionary innovations through gain and loss of genes in the ectomycorrhizal Boletales.</title>
        <authorList>
            <person name="Wu G."/>
            <person name="Miyauchi S."/>
            <person name="Morin E."/>
            <person name="Kuo A."/>
            <person name="Drula E."/>
            <person name="Varga T."/>
            <person name="Kohler A."/>
            <person name="Feng B."/>
            <person name="Cao Y."/>
            <person name="Lipzen A."/>
            <person name="Daum C."/>
            <person name="Hundley H."/>
            <person name="Pangilinan J."/>
            <person name="Johnson J."/>
            <person name="Barry K."/>
            <person name="LaButti K."/>
            <person name="Ng V."/>
            <person name="Ahrendt S."/>
            <person name="Min B."/>
            <person name="Choi I.G."/>
            <person name="Park H."/>
            <person name="Plett J.M."/>
            <person name="Magnuson J."/>
            <person name="Spatafora J.W."/>
            <person name="Nagy L.G."/>
            <person name="Henrissat B."/>
            <person name="Grigoriev I.V."/>
            <person name="Yang Z.L."/>
            <person name="Xu J."/>
            <person name="Martin F.M."/>
        </authorList>
    </citation>
    <scope>NUCLEOTIDE SEQUENCE</scope>
    <source>
        <strain evidence="1">ATCC 28755</strain>
    </source>
</reference>
<comment type="caution">
    <text evidence="1">The sequence shown here is derived from an EMBL/GenBank/DDBJ whole genome shotgun (WGS) entry which is preliminary data.</text>
</comment>
<dbReference type="EMBL" id="MU268127">
    <property type="protein sequence ID" value="KAH7905764.1"/>
    <property type="molecule type" value="Genomic_DNA"/>
</dbReference>
<evidence type="ECO:0000313" key="1">
    <source>
        <dbReference type="EMBL" id="KAH7905764.1"/>
    </source>
</evidence>
<organism evidence="1 2">
    <name type="scientific">Hygrophoropsis aurantiaca</name>
    <dbReference type="NCBI Taxonomy" id="72124"/>
    <lineage>
        <taxon>Eukaryota</taxon>
        <taxon>Fungi</taxon>
        <taxon>Dikarya</taxon>
        <taxon>Basidiomycota</taxon>
        <taxon>Agaricomycotina</taxon>
        <taxon>Agaricomycetes</taxon>
        <taxon>Agaricomycetidae</taxon>
        <taxon>Boletales</taxon>
        <taxon>Coniophorineae</taxon>
        <taxon>Hygrophoropsidaceae</taxon>
        <taxon>Hygrophoropsis</taxon>
    </lineage>
</organism>
<name>A0ACB7ZYH1_9AGAM</name>
<keyword evidence="2" id="KW-1185">Reference proteome</keyword>